<accession>A0A420G782</accession>
<reference evidence="4 5" key="1">
    <citation type="submission" date="2016-07" db="EMBL/GenBank/DDBJ databases">
        <title>Genome analysis of Sphingobacterium siyangense T12B17.</title>
        <authorList>
            <person name="Xu D."/>
            <person name="Su Y."/>
            <person name="Zheng S."/>
        </authorList>
    </citation>
    <scope>NUCLEOTIDE SEQUENCE [LARGE SCALE GENOMIC DNA]</scope>
    <source>
        <strain evidence="4 5">T12B17</strain>
    </source>
</reference>
<dbReference type="EMBL" id="MCAQ01000002">
    <property type="protein sequence ID" value="RKF41020.1"/>
    <property type="molecule type" value="Genomic_DNA"/>
</dbReference>
<name>A0A420G782_9SPHI</name>
<dbReference type="AlphaFoldDB" id="A0A420G782"/>
<dbReference type="Pfam" id="PF00144">
    <property type="entry name" value="Beta-lactamase"/>
    <property type="match status" value="1"/>
</dbReference>
<evidence type="ECO:0000313" key="5">
    <source>
        <dbReference type="Proteomes" id="UP000286402"/>
    </source>
</evidence>
<comment type="subcellular location">
    <subcellularLocation>
        <location evidence="1">Membrane</location>
    </subcellularLocation>
</comment>
<dbReference type="InterPro" id="IPR012338">
    <property type="entry name" value="Beta-lactam/transpept-like"/>
</dbReference>
<comment type="caution">
    <text evidence="4">The sequence shown here is derived from an EMBL/GenBank/DDBJ whole genome shotgun (WGS) entry which is preliminary data.</text>
</comment>
<proteinExistence type="predicted"/>
<dbReference type="InterPro" id="IPR050491">
    <property type="entry name" value="AmpC-like"/>
</dbReference>
<keyword evidence="2" id="KW-0472">Membrane</keyword>
<dbReference type="PANTHER" id="PTHR46825:SF11">
    <property type="entry name" value="PENICILLIN-BINDING PROTEIN 4"/>
    <property type="match status" value="1"/>
</dbReference>
<evidence type="ECO:0000313" key="4">
    <source>
        <dbReference type="EMBL" id="RKF41020.1"/>
    </source>
</evidence>
<gene>
    <name evidence="4" type="ORF">BCY89_21600</name>
</gene>
<dbReference type="Gene3D" id="3.40.710.10">
    <property type="entry name" value="DD-peptidase/beta-lactamase superfamily"/>
    <property type="match status" value="1"/>
</dbReference>
<keyword evidence="5" id="KW-1185">Reference proteome</keyword>
<evidence type="ECO:0000259" key="3">
    <source>
        <dbReference type="Pfam" id="PF00144"/>
    </source>
</evidence>
<dbReference type="PANTHER" id="PTHR46825">
    <property type="entry name" value="D-ALANYL-D-ALANINE-CARBOXYPEPTIDASE/ENDOPEPTIDASE AMPH"/>
    <property type="match status" value="1"/>
</dbReference>
<evidence type="ECO:0000256" key="2">
    <source>
        <dbReference type="ARBA" id="ARBA00023136"/>
    </source>
</evidence>
<sequence>MRFILFSVFIFLNTRVVTSQTVQQRLDSLFQSLNTDGELSGAFLIVDSGQVVFEKYLGFQDASKTKRITSNSRFELASVSKQFTAMAIMQLEEQGKISYDDDVVKYFPNLKFKNVRIKNLLRHTSGISDFLGWDPQWVDTKKINTNNDILKIIETKLDSTSFKAGDHYAYSNTNYVLLALIVEKVSGQPFAAYMQQHIFKPAGMQHTSVFSARSPQADLKNYAKGMAYDANTKKFKDIDDFVSFRYATYFDNINGPYGISSTAQDLYKWMLALQNNTLLKPRNFINAISTDTLNNGKPVQMNGLYYGFGWLFTDSANNENKMHFHTGGYPGYQNIIVRELENQRYFIALTNKWNTINVYPLTAGVDAILRKEETPKIEREKLIEATTLSKFQVNKLLGTYAYDKQPELIFKITTDENHNLFAQLSGQLAVQIYPKNELELFYTEVKAELKFLKENDQILSVTLYQNGRELTFNKVK</sequence>
<feature type="domain" description="Beta-lactamase-related" evidence="3">
    <location>
        <begin position="26"/>
        <end position="355"/>
    </location>
</feature>
<dbReference type="RefSeq" id="WP_120333096.1">
    <property type="nucleotide sequence ID" value="NZ_MCAQ01000002.1"/>
</dbReference>
<evidence type="ECO:0000256" key="1">
    <source>
        <dbReference type="ARBA" id="ARBA00004370"/>
    </source>
</evidence>
<dbReference type="InterPro" id="IPR001466">
    <property type="entry name" value="Beta-lactam-related"/>
</dbReference>
<dbReference type="SUPFAM" id="SSF56601">
    <property type="entry name" value="beta-lactamase/transpeptidase-like"/>
    <property type="match status" value="1"/>
</dbReference>
<organism evidence="4 5">
    <name type="scientific">Sphingobacterium siyangense</name>
    <dbReference type="NCBI Taxonomy" id="459529"/>
    <lineage>
        <taxon>Bacteria</taxon>
        <taxon>Pseudomonadati</taxon>
        <taxon>Bacteroidota</taxon>
        <taxon>Sphingobacteriia</taxon>
        <taxon>Sphingobacteriales</taxon>
        <taxon>Sphingobacteriaceae</taxon>
        <taxon>Sphingobacterium</taxon>
    </lineage>
</organism>
<protein>
    <recommendedName>
        <fullName evidence="3">Beta-lactamase-related domain-containing protein</fullName>
    </recommendedName>
</protein>
<dbReference type="GO" id="GO:0016020">
    <property type="term" value="C:membrane"/>
    <property type="evidence" value="ECO:0007669"/>
    <property type="project" value="UniProtKB-SubCell"/>
</dbReference>
<dbReference type="Proteomes" id="UP000286402">
    <property type="component" value="Unassembled WGS sequence"/>
</dbReference>